<dbReference type="GO" id="GO:0008410">
    <property type="term" value="F:CoA-transferase activity"/>
    <property type="evidence" value="ECO:0007669"/>
    <property type="project" value="InterPro"/>
</dbReference>
<dbReference type="InterPro" id="IPR012792">
    <property type="entry name" value="3-oxoacid_CoA-transf_A"/>
</dbReference>
<dbReference type="Pfam" id="PF01144">
    <property type="entry name" value="CoA_trans"/>
    <property type="match status" value="1"/>
</dbReference>
<proteinExistence type="inferred from homology"/>
<dbReference type="NCBIfam" id="TIGR02429">
    <property type="entry name" value="pcaI_scoA_fam"/>
    <property type="match status" value="1"/>
</dbReference>
<evidence type="ECO:0000256" key="2">
    <source>
        <dbReference type="ARBA" id="ARBA00022679"/>
    </source>
</evidence>
<reference evidence="3 4" key="1">
    <citation type="submission" date="2017-09" db="EMBL/GenBank/DDBJ databases">
        <authorList>
            <person name="Lee N."/>
            <person name="Cho B.-K."/>
        </authorList>
    </citation>
    <scope>NUCLEOTIDE SEQUENCE [LARGE SCALE GENOMIC DNA]</scope>
    <source>
        <strain evidence="3 4">ATCC 12461</strain>
    </source>
</reference>
<dbReference type="InterPro" id="IPR004165">
    <property type="entry name" value="CoA_trans_fam_I"/>
</dbReference>
<accession>A0A5J6H8U2</accession>
<evidence type="ECO:0000313" key="3">
    <source>
        <dbReference type="EMBL" id="QEV16496.1"/>
    </source>
</evidence>
<dbReference type="EMBL" id="CP023695">
    <property type="protein sequence ID" value="QEV16496.1"/>
    <property type="molecule type" value="Genomic_DNA"/>
</dbReference>
<dbReference type="PANTHER" id="PTHR13707:SF60">
    <property type="entry name" value="ACETATE COA-TRANSFERASE SUBUNIT ALPHA"/>
    <property type="match status" value="1"/>
</dbReference>
<keyword evidence="2 3" id="KW-0808">Transferase</keyword>
<dbReference type="PROSITE" id="PS01273">
    <property type="entry name" value="COA_TRANSF_1"/>
    <property type="match status" value="1"/>
</dbReference>
<dbReference type="SMART" id="SM00882">
    <property type="entry name" value="CoA_trans"/>
    <property type="match status" value="1"/>
</dbReference>
<dbReference type="PANTHER" id="PTHR13707">
    <property type="entry name" value="KETOACID-COENZYME A TRANSFERASE"/>
    <property type="match status" value="1"/>
</dbReference>
<dbReference type="AlphaFoldDB" id="A0A5J6H8U2"/>
<evidence type="ECO:0000256" key="1">
    <source>
        <dbReference type="ARBA" id="ARBA00005612"/>
    </source>
</evidence>
<evidence type="ECO:0000313" key="4">
    <source>
        <dbReference type="Proteomes" id="UP000326553"/>
    </source>
</evidence>
<dbReference type="SUPFAM" id="SSF100950">
    <property type="entry name" value="NagB/RpiA/CoA transferase-like"/>
    <property type="match status" value="1"/>
</dbReference>
<dbReference type="RefSeq" id="WP_055534525.1">
    <property type="nucleotide sequence ID" value="NZ_CP023695.1"/>
</dbReference>
<sequence>MGLDKTIADVAQAVRGIPDGASLAVGGFGLCGIPSALIDALLREGTSGLKIVSNNCGVDDWGLGLLLRAGRIDRMTSSYVGENKEFARQYLSGELEVELVPQGTLAERLRAGGAGIPAFYTPAGAGTQIADGGLPWRYGPDGAITVASPPKESRVFGGTEYLLEESITTDYALVRATLGDRHGNLVFHSSARNFNPLAAMAGKITIAEVEHLVEPGELDPDEVHLPGVFVQSVVRVHPGDPTAQRRIERRTVRTQQEVGT</sequence>
<protein>
    <submittedName>
        <fullName evidence="3">CoA transferase subunit A</fullName>
    </submittedName>
</protein>
<dbReference type="OrthoDB" id="3369756at2"/>
<dbReference type="Proteomes" id="UP000326553">
    <property type="component" value="Chromosome"/>
</dbReference>
<dbReference type="InterPro" id="IPR004163">
    <property type="entry name" value="CoA_transf_BS"/>
</dbReference>
<name>A0A5J6H8U2_STRAD</name>
<dbReference type="Gene3D" id="3.40.1080.10">
    <property type="entry name" value="Glutaconate Coenzyme A-transferase"/>
    <property type="match status" value="1"/>
</dbReference>
<gene>
    <name evidence="3" type="ORF">CP975_02325</name>
</gene>
<dbReference type="InterPro" id="IPR037171">
    <property type="entry name" value="NagB/RpiA_transferase-like"/>
</dbReference>
<comment type="similarity">
    <text evidence="1">Belongs to the 3-oxoacid CoA-transferase subunit A family.</text>
</comment>
<organism evidence="3 4">
    <name type="scientific">Streptomyces alboniger</name>
    <dbReference type="NCBI Taxonomy" id="132473"/>
    <lineage>
        <taxon>Bacteria</taxon>
        <taxon>Bacillati</taxon>
        <taxon>Actinomycetota</taxon>
        <taxon>Actinomycetes</taxon>
        <taxon>Kitasatosporales</taxon>
        <taxon>Streptomycetaceae</taxon>
        <taxon>Streptomyces</taxon>
        <taxon>Streptomyces aurantiacus group</taxon>
    </lineage>
</organism>
<dbReference type="KEGG" id="salw:CP975_02325"/>
<keyword evidence="4" id="KW-1185">Reference proteome</keyword>